<feature type="region of interest" description="Disordered" evidence="6">
    <location>
        <begin position="1"/>
        <end position="46"/>
    </location>
</feature>
<keyword evidence="4" id="KW-0804">Transcription</keyword>
<proteinExistence type="predicted"/>
<comment type="caution">
    <text evidence="8">The sequence shown here is derived from an EMBL/GenBank/DDBJ whole genome shotgun (WGS) entry which is preliminary data.</text>
</comment>
<dbReference type="PANTHER" id="PTHR30055:SF175">
    <property type="entry name" value="HTH-TYPE TRANSCRIPTIONAL REPRESSOR KSTR2"/>
    <property type="match status" value="1"/>
</dbReference>
<feature type="domain" description="HTH tetR-type" evidence="7">
    <location>
        <begin position="45"/>
        <end position="105"/>
    </location>
</feature>
<keyword evidence="2" id="KW-0805">Transcription regulation</keyword>
<dbReference type="Proteomes" id="UP001527866">
    <property type="component" value="Unassembled WGS sequence"/>
</dbReference>
<dbReference type="PROSITE" id="PS50977">
    <property type="entry name" value="HTH_TETR_2"/>
    <property type="match status" value="1"/>
</dbReference>
<dbReference type="InterPro" id="IPR001647">
    <property type="entry name" value="HTH_TetR"/>
</dbReference>
<dbReference type="InterPro" id="IPR036271">
    <property type="entry name" value="Tet_transcr_reg_TetR-rel_C_sf"/>
</dbReference>
<dbReference type="SUPFAM" id="SSF48498">
    <property type="entry name" value="Tetracyclin repressor-like, C-terminal domain"/>
    <property type="match status" value="1"/>
</dbReference>
<name>A0ABT4U3R8_9ACTN</name>
<evidence type="ECO:0000256" key="5">
    <source>
        <dbReference type="PROSITE-ProRule" id="PRU00335"/>
    </source>
</evidence>
<evidence type="ECO:0000256" key="2">
    <source>
        <dbReference type="ARBA" id="ARBA00023015"/>
    </source>
</evidence>
<evidence type="ECO:0000256" key="6">
    <source>
        <dbReference type="SAM" id="MobiDB-lite"/>
    </source>
</evidence>
<gene>
    <name evidence="8" type="ORF">O4J56_10595</name>
</gene>
<dbReference type="SUPFAM" id="SSF46689">
    <property type="entry name" value="Homeodomain-like"/>
    <property type="match status" value="1"/>
</dbReference>
<dbReference type="InterPro" id="IPR009057">
    <property type="entry name" value="Homeodomain-like_sf"/>
</dbReference>
<dbReference type="Gene3D" id="1.10.357.10">
    <property type="entry name" value="Tetracycline Repressor, domain 2"/>
    <property type="match status" value="1"/>
</dbReference>
<evidence type="ECO:0000256" key="4">
    <source>
        <dbReference type="ARBA" id="ARBA00023163"/>
    </source>
</evidence>
<evidence type="ECO:0000256" key="1">
    <source>
        <dbReference type="ARBA" id="ARBA00022491"/>
    </source>
</evidence>
<dbReference type="InterPro" id="IPR041490">
    <property type="entry name" value="KstR2_TetR_C"/>
</dbReference>
<sequence>MNTRSRDASGASTTDDATDDATSPVTGGAPRGRGRGRRSSSAAASERRGNLVRLAADLFARKGFQATTVREIADEAGILSGSLYHHFDSKESIVDEVLSSYLDDLLGRYRAAVEAGGGPREVLSRLIQEAYRSLEPHRAAITVVQNDWNYLQQFPRFGYLAETEREIQDIWVGVIREGQRGGAFRHDIDPKLTYRMIRDTIWVAVRWYRPEGTLGTGELAEHFMTVLFDGISVGRRDSQPAPAGG</sequence>
<dbReference type="PANTHER" id="PTHR30055">
    <property type="entry name" value="HTH-TYPE TRANSCRIPTIONAL REGULATOR RUTR"/>
    <property type="match status" value="1"/>
</dbReference>
<organism evidence="8 9">
    <name type="scientific">Nocardiopsis endophytica</name>
    <dbReference type="NCBI Taxonomy" id="3018445"/>
    <lineage>
        <taxon>Bacteria</taxon>
        <taxon>Bacillati</taxon>
        <taxon>Actinomycetota</taxon>
        <taxon>Actinomycetes</taxon>
        <taxon>Streptosporangiales</taxon>
        <taxon>Nocardiopsidaceae</taxon>
        <taxon>Nocardiopsis</taxon>
    </lineage>
</organism>
<reference evidence="8 9" key="1">
    <citation type="submission" date="2023-01" db="EMBL/GenBank/DDBJ databases">
        <title>Draft genome sequence of Nocardiopsis sp. RSe5-2 isolated from halophytes.</title>
        <authorList>
            <person name="Duangmal K."/>
            <person name="Chantavorakit T."/>
        </authorList>
    </citation>
    <scope>NUCLEOTIDE SEQUENCE [LARGE SCALE GENOMIC DNA]</scope>
    <source>
        <strain evidence="8 9">RSe5-2</strain>
    </source>
</reference>
<dbReference type="EMBL" id="JAQFWQ010000023">
    <property type="protein sequence ID" value="MDA2811085.1"/>
    <property type="molecule type" value="Genomic_DNA"/>
</dbReference>
<feature type="DNA-binding region" description="H-T-H motif" evidence="5">
    <location>
        <begin position="68"/>
        <end position="87"/>
    </location>
</feature>
<evidence type="ECO:0000313" key="9">
    <source>
        <dbReference type="Proteomes" id="UP001527866"/>
    </source>
</evidence>
<feature type="compositionally biased region" description="Low complexity" evidence="6">
    <location>
        <begin position="8"/>
        <end position="23"/>
    </location>
</feature>
<keyword evidence="3 5" id="KW-0238">DNA-binding</keyword>
<accession>A0ABT4U3R8</accession>
<keyword evidence="9" id="KW-1185">Reference proteome</keyword>
<dbReference type="Pfam" id="PF17932">
    <property type="entry name" value="TetR_C_24"/>
    <property type="match status" value="1"/>
</dbReference>
<dbReference type="PRINTS" id="PR00455">
    <property type="entry name" value="HTHTETR"/>
</dbReference>
<evidence type="ECO:0000259" key="7">
    <source>
        <dbReference type="PROSITE" id="PS50977"/>
    </source>
</evidence>
<protein>
    <submittedName>
        <fullName evidence="8">TetR/AcrR family transcriptional regulator</fullName>
    </submittedName>
</protein>
<keyword evidence="1" id="KW-0678">Repressor</keyword>
<evidence type="ECO:0000313" key="8">
    <source>
        <dbReference type="EMBL" id="MDA2811085.1"/>
    </source>
</evidence>
<dbReference type="InterPro" id="IPR050109">
    <property type="entry name" value="HTH-type_TetR-like_transc_reg"/>
</dbReference>
<dbReference type="Gene3D" id="1.10.10.60">
    <property type="entry name" value="Homeodomain-like"/>
    <property type="match status" value="1"/>
</dbReference>
<evidence type="ECO:0000256" key="3">
    <source>
        <dbReference type="ARBA" id="ARBA00023125"/>
    </source>
</evidence>
<dbReference type="Pfam" id="PF00440">
    <property type="entry name" value="TetR_N"/>
    <property type="match status" value="1"/>
</dbReference>
<dbReference type="RefSeq" id="WP_270685550.1">
    <property type="nucleotide sequence ID" value="NZ_JAQFWQ010000023.1"/>
</dbReference>